<comment type="caution">
    <text evidence="6">The sequence shown here is derived from an EMBL/GenBank/DDBJ whole genome shotgun (WGS) entry which is preliminary data.</text>
</comment>
<dbReference type="InterPro" id="IPR037066">
    <property type="entry name" value="Plug_dom_sf"/>
</dbReference>
<protein>
    <submittedName>
        <fullName evidence="6">TonB-dependent receptor</fullName>
    </submittedName>
</protein>
<comment type="subcellular location">
    <subcellularLocation>
        <location evidence="1">Cell outer membrane</location>
    </subcellularLocation>
</comment>
<evidence type="ECO:0000256" key="3">
    <source>
        <dbReference type="ARBA" id="ARBA00023237"/>
    </source>
</evidence>
<keyword evidence="6" id="KW-0675">Receptor</keyword>
<keyword evidence="4" id="KW-0732">Signal</keyword>
<feature type="chain" id="PRO_5045525756" evidence="4">
    <location>
        <begin position="31"/>
        <end position="1160"/>
    </location>
</feature>
<dbReference type="EMBL" id="JAQQKX010000028">
    <property type="protein sequence ID" value="MDC7685287.1"/>
    <property type="molecule type" value="Genomic_DNA"/>
</dbReference>
<dbReference type="Proteomes" id="UP001214854">
    <property type="component" value="Unassembled WGS sequence"/>
</dbReference>
<dbReference type="InterPro" id="IPR036942">
    <property type="entry name" value="Beta-barrel_TonB_sf"/>
</dbReference>
<keyword evidence="3" id="KW-0998">Cell outer membrane</keyword>
<dbReference type="RefSeq" id="WP_272749789.1">
    <property type="nucleotide sequence ID" value="NZ_JAQQKX010000028.1"/>
</dbReference>
<proteinExistence type="predicted"/>
<gene>
    <name evidence="6" type="ORF">PQU92_18540</name>
</gene>
<keyword evidence="2" id="KW-0472">Membrane</keyword>
<keyword evidence="7" id="KW-1185">Reference proteome</keyword>
<evidence type="ECO:0000256" key="1">
    <source>
        <dbReference type="ARBA" id="ARBA00004442"/>
    </source>
</evidence>
<dbReference type="PANTHER" id="PTHR40980:SF3">
    <property type="entry name" value="TONB-DEPENDENT RECEPTOR-LIKE BETA-BARREL DOMAIN-CONTAINING PROTEIN"/>
    <property type="match status" value="1"/>
</dbReference>
<dbReference type="InterPro" id="IPR010104">
    <property type="entry name" value="TonB_rcpt_bac"/>
</dbReference>
<dbReference type="PANTHER" id="PTHR40980">
    <property type="entry name" value="PLUG DOMAIN-CONTAINING PROTEIN"/>
    <property type="match status" value="1"/>
</dbReference>
<organism evidence="6 7">
    <name type="scientific">Asticcacaulis aquaticus</name>
    <dbReference type="NCBI Taxonomy" id="2984212"/>
    <lineage>
        <taxon>Bacteria</taxon>
        <taxon>Pseudomonadati</taxon>
        <taxon>Pseudomonadota</taxon>
        <taxon>Alphaproteobacteria</taxon>
        <taxon>Caulobacterales</taxon>
        <taxon>Caulobacteraceae</taxon>
        <taxon>Asticcacaulis</taxon>
    </lineage>
</organism>
<dbReference type="NCBIfam" id="TIGR01782">
    <property type="entry name" value="TonB-Xanth-Caul"/>
    <property type="match status" value="1"/>
</dbReference>
<evidence type="ECO:0000313" key="7">
    <source>
        <dbReference type="Proteomes" id="UP001214854"/>
    </source>
</evidence>
<feature type="signal peptide" evidence="4">
    <location>
        <begin position="1"/>
        <end position="30"/>
    </location>
</feature>
<feature type="domain" description="TonB-dependent receptor plug" evidence="5">
    <location>
        <begin position="73"/>
        <end position="187"/>
    </location>
</feature>
<reference evidence="6 7" key="1">
    <citation type="submission" date="2023-01" db="EMBL/GenBank/DDBJ databases">
        <title>Novel species of the genus Asticcacaulis isolated from rivers.</title>
        <authorList>
            <person name="Lu H."/>
        </authorList>
    </citation>
    <scope>NUCLEOTIDE SEQUENCE [LARGE SCALE GENOMIC DNA]</scope>
    <source>
        <strain evidence="6 7">BYS171W</strain>
    </source>
</reference>
<accession>A0ABT5HYY1</accession>
<dbReference type="Gene3D" id="2.40.170.20">
    <property type="entry name" value="TonB-dependent receptor, beta-barrel domain"/>
    <property type="match status" value="1"/>
</dbReference>
<dbReference type="Pfam" id="PF07715">
    <property type="entry name" value="Plug"/>
    <property type="match status" value="1"/>
</dbReference>
<evidence type="ECO:0000313" key="6">
    <source>
        <dbReference type="EMBL" id="MDC7685287.1"/>
    </source>
</evidence>
<dbReference type="InterPro" id="IPR012910">
    <property type="entry name" value="Plug_dom"/>
</dbReference>
<dbReference type="Gene3D" id="2.170.130.10">
    <property type="entry name" value="TonB-dependent receptor, plug domain"/>
    <property type="match status" value="1"/>
</dbReference>
<evidence type="ECO:0000256" key="2">
    <source>
        <dbReference type="ARBA" id="ARBA00023136"/>
    </source>
</evidence>
<dbReference type="InterPro" id="IPR010916">
    <property type="entry name" value="TonB_box_CS"/>
</dbReference>
<name>A0ABT5HYY1_9CAUL</name>
<dbReference type="PROSITE" id="PS00430">
    <property type="entry name" value="TONB_DEPENDENT_REC_1"/>
    <property type="match status" value="1"/>
</dbReference>
<sequence>MKKAPTVSLSKYLLAGTSLALGLGFGLASAAAAQEDSAKKTQNTTATADDTGSIETVIVVGSRASQQSSIDRKKKATTATDSIVADDVGSFPDRNINEAISRIAGMGIDRDDTGEGQGLTLRGNSADLTRVEMDGMSVASGGYSLATNEDSAGRGADLRELPADLIESVDVIKGNTPDMTEGGLGGTVKITTRSSLSLKKPYFSMRVGMDSNSISDKWSPDISLVGSRKFLDGRLGVIFNLSSKKVLNDSRQYTSSGASSNRGYILTTDYEADGAPKTFTWNPSALSGPAADAIPYYSTTYPTASWALSNGSTFDAYTPRKLMELSAAAQTKTQCTTGSLATLTNAGLTTMGMTSSAARTAAIAQRVREQQTCLNQWNDYLPEQVRLMNVTKYEDRRSGDIRFDYRVNDHLSLYAKYMVNSRDLHNVQRQYSYNNMAGTGVVINPSSVVVDANHFVTKLSYTGGTLGHDNLFHEEDWNNQYLLTGGNYKNGPLKIDFILSRSETEFTRTYKRMSRGFAFDGAASMELTSDGVWKITPPAGFNEKDLSQTLRLTAANAASPLLRTVALQFQGQQVESGEDQAKIDAVYRIDKLPFLTQFKAGASRRILHTNRWLGASSTPIAGVTVPGSGSTSAGNLRICQNQSTTTAANACQYGLVWNTGTSARFGNDTITPARWLEIMAASNEPHSGAFMPGISAFDGIELWDSINVEKAFAMTNATLNYNLDCIKVCTGSDGKSYPMNYNQSDETITAAYYMFDFEQNLPLDMSLSGNFGVRMVNSSVEGQGFMTLNYTYKNANWNATTNNNAVTTTVVQKPVSIERSYTDWLPSYNLALWAVPDKVVLRYNWSKTVARPDVTKIWPAGTCTYDERIADAQDAYDGDDEDGTVSLMGCSSTLGNADLKPYTATKNNTSLEWYINKDTFVSLAYYRQKIRIGSPQQYQTTGSPFGGSSEIDPNTGRPLSDYSFTYNTWRNRPGDTQSGWELSTKTALTFLPWHLRYTGVDFNVSTNESRFGSYVDNITGENLGNPGRSNYFANLAVWYDDGKTNARLSYQMRDAVLRRVAAPNGAYPVPTLYNTQDVESYRGPYTPFDPLYTDEYRYLDGKISHNLSKNVQIYLEGRNLLNYTRIITGSENRGPANSDYIIDQQFGGRRITFGVIIKQQ</sequence>
<evidence type="ECO:0000256" key="4">
    <source>
        <dbReference type="SAM" id="SignalP"/>
    </source>
</evidence>
<dbReference type="SUPFAM" id="SSF56935">
    <property type="entry name" value="Porins"/>
    <property type="match status" value="1"/>
</dbReference>
<evidence type="ECO:0000259" key="5">
    <source>
        <dbReference type="Pfam" id="PF07715"/>
    </source>
</evidence>